<dbReference type="NCBIfam" id="NF008473">
    <property type="entry name" value="PRK11370.1"/>
    <property type="match status" value="1"/>
</dbReference>
<dbReference type="Pfam" id="PF03795">
    <property type="entry name" value="YCII"/>
    <property type="match status" value="1"/>
</dbReference>
<dbReference type="InterPro" id="IPR011008">
    <property type="entry name" value="Dimeric_a/b-barrel"/>
</dbReference>
<dbReference type="PANTHER" id="PTHR33606">
    <property type="entry name" value="PROTEIN YCII"/>
    <property type="match status" value="1"/>
</dbReference>
<keyword evidence="4" id="KW-1185">Reference proteome</keyword>
<feature type="domain" description="YCII-related" evidence="2">
    <location>
        <begin position="1"/>
        <end position="95"/>
    </location>
</feature>
<dbReference type="RefSeq" id="WP_194947226.1">
    <property type="nucleotide sequence ID" value="NZ_JACBGI020000001.1"/>
</dbReference>
<dbReference type="EMBL" id="JACBGI020000001">
    <property type="protein sequence ID" value="MBF6056866.1"/>
    <property type="molecule type" value="Genomic_DNA"/>
</dbReference>
<protein>
    <submittedName>
        <fullName evidence="3">YciI family protein</fullName>
    </submittedName>
</protein>
<proteinExistence type="inferred from homology"/>
<dbReference type="InterPro" id="IPR005545">
    <property type="entry name" value="YCII"/>
</dbReference>
<accession>A0ABS0BY38</accession>
<gene>
    <name evidence="3" type="ORF">H8792_000745</name>
</gene>
<evidence type="ECO:0000313" key="4">
    <source>
        <dbReference type="Proteomes" id="UP001193680"/>
    </source>
</evidence>
<reference evidence="3 4" key="1">
    <citation type="submission" date="2020-11" db="EMBL/GenBank/DDBJ databases">
        <title>Sulfur oxidizing isolate from Hospital Hole Sinkhole.</title>
        <authorList>
            <person name="Scott K.M."/>
        </authorList>
    </citation>
    <scope>NUCLEOTIDE SEQUENCE [LARGE SCALE GENOMIC DNA]</scope>
    <source>
        <strain evidence="3 4">HH1</strain>
    </source>
</reference>
<dbReference type="Proteomes" id="UP001193680">
    <property type="component" value="Unassembled WGS sequence"/>
</dbReference>
<comment type="similarity">
    <text evidence="1">Belongs to the YciI family.</text>
</comment>
<evidence type="ECO:0000313" key="3">
    <source>
        <dbReference type="EMBL" id="MBF6056866.1"/>
    </source>
</evidence>
<evidence type="ECO:0000259" key="2">
    <source>
        <dbReference type="Pfam" id="PF03795"/>
    </source>
</evidence>
<name>A0ABS0BY38_9GAMM</name>
<evidence type="ECO:0000256" key="1">
    <source>
        <dbReference type="ARBA" id="ARBA00007689"/>
    </source>
</evidence>
<dbReference type="Gene3D" id="3.30.70.1060">
    <property type="entry name" value="Dimeric alpha+beta barrel"/>
    <property type="match status" value="1"/>
</dbReference>
<organism evidence="3 4">
    <name type="scientific">Thiomicrorhabdus heinhorstiae</name>
    <dbReference type="NCBI Taxonomy" id="2748010"/>
    <lineage>
        <taxon>Bacteria</taxon>
        <taxon>Pseudomonadati</taxon>
        <taxon>Pseudomonadota</taxon>
        <taxon>Gammaproteobacteria</taxon>
        <taxon>Thiotrichales</taxon>
        <taxon>Piscirickettsiaceae</taxon>
        <taxon>Thiomicrorhabdus</taxon>
    </lineage>
</organism>
<comment type="caution">
    <text evidence="3">The sequence shown here is derived from an EMBL/GenBank/DDBJ whole genome shotgun (WGS) entry which is preliminary data.</text>
</comment>
<dbReference type="InterPro" id="IPR051807">
    <property type="entry name" value="Sec-metab_biosynth-assoc"/>
</dbReference>
<dbReference type="PANTHER" id="PTHR33606:SF3">
    <property type="entry name" value="PROTEIN YCII"/>
    <property type="match status" value="1"/>
</dbReference>
<dbReference type="SUPFAM" id="SSF54909">
    <property type="entry name" value="Dimeric alpha+beta barrel"/>
    <property type="match status" value="1"/>
</dbReference>
<sequence>MLYSIFAYDVSDSLPLRVQARPDHIARLQALDEAGRLVLAGPNPAIDSTEPGEHGFSGSLIVAEFESLEQATEWANHDPYMAAGVYSKVEVKPFKQVFPKS</sequence>